<dbReference type="RefSeq" id="WP_122362232.1">
    <property type="nucleotide sequence ID" value="NZ_BMPB01000001.1"/>
</dbReference>
<evidence type="ECO:0000256" key="3">
    <source>
        <dbReference type="ARBA" id="ARBA00022729"/>
    </source>
</evidence>
<evidence type="ECO:0000256" key="6">
    <source>
        <dbReference type="SAM" id="SignalP"/>
    </source>
</evidence>
<feature type="signal peptide" evidence="6">
    <location>
        <begin position="1"/>
        <end position="21"/>
    </location>
</feature>
<sequence length="566" mass="64301">MKKIVISALSLLLLLTTNSCKDYLEVDHYDILPGDFMFQSEDNVEGGLIGCYDTFYPSKEDNEAGADGSMWGFKPQYMLSNHPTLDTQASGWDKAYCTEDWTSSSSEFLSLWVGCYKAISRCNTLLDGLESMDNDLFSEGEAGKKKIEAQARAIRAYNYLALAKNFGRVPMLMAGETYVNTPSKPRPDTEDETWQVIIDDLAFGASVLDWTPINGEYGRITKGFCLGYQAEALMYQEKYAEAKTLLKEIIDSNTYSLVPCFSYLYDPEKAWQTEDVFATVMWTDNGNNMSGVQGWSPTEDHYMTACYCAASMEYNGWGSLFVSWECYNSFEDGDRRRAASMVALGETNPWTGQTIGANGAPNVKTGSEYMPNISSLKYWRANCDYWTTINQPFTMHLLRYAAILLNYAECSFQTGDETSGWDAIRQIRERAWGNHEVSLSDAEYPIPMQTETVAVPDAKTYYTKYKAEKGYSSETWMVAVNMERRHEFNAEFSLFYDLKRTGMIEEFINLEYPKGVGTAPGSDAAYQDWRTYRTFDYNKDKMLYPIPYQEILTNAEIGPEDQNPGY</sequence>
<evidence type="ECO:0000259" key="7">
    <source>
        <dbReference type="Pfam" id="PF07980"/>
    </source>
</evidence>
<evidence type="ECO:0000313" key="10">
    <source>
        <dbReference type="Proteomes" id="UP000533637"/>
    </source>
</evidence>
<evidence type="ECO:0000256" key="2">
    <source>
        <dbReference type="ARBA" id="ARBA00006275"/>
    </source>
</evidence>
<dbReference type="Proteomes" id="UP000533637">
    <property type="component" value="Unassembled WGS sequence"/>
</dbReference>
<keyword evidence="4" id="KW-0472">Membrane</keyword>
<protein>
    <recommendedName>
        <fullName evidence="11">RagB/SusD family nutrient uptake outer membrane protein</fullName>
    </recommendedName>
</protein>
<evidence type="ECO:0008006" key="11">
    <source>
        <dbReference type="Google" id="ProtNLM"/>
    </source>
</evidence>
<keyword evidence="10" id="KW-1185">Reference proteome</keyword>
<dbReference type="InterPro" id="IPR012944">
    <property type="entry name" value="SusD_RagB_dom"/>
</dbReference>
<feature type="domain" description="RagB/SusD" evidence="7">
    <location>
        <begin position="302"/>
        <end position="566"/>
    </location>
</feature>
<dbReference type="InterPro" id="IPR011990">
    <property type="entry name" value="TPR-like_helical_dom_sf"/>
</dbReference>
<organism evidence="9 10">
    <name type="scientific">Parabacteroides faecis</name>
    <dbReference type="NCBI Taxonomy" id="1217282"/>
    <lineage>
        <taxon>Bacteria</taxon>
        <taxon>Pseudomonadati</taxon>
        <taxon>Bacteroidota</taxon>
        <taxon>Bacteroidia</taxon>
        <taxon>Bacteroidales</taxon>
        <taxon>Tannerellaceae</taxon>
        <taxon>Parabacteroides</taxon>
    </lineage>
</organism>
<feature type="chain" id="PRO_5046107517" description="RagB/SusD family nutrient uptake outer membrane protein" evidence="6">
    <location>
        <begin position="22"/>
        <end position="566"/>
    </location>
</feature>
<comment type="caution">
    <text evidence="9">The sequence shown here is derived from an EMBL/GenBank/DDBJ whole genome shotgun (WGS) entry which is preliminary data.</text>
</comment>
<keyword evidence="5" id="KW-0998">Cell outer membrane</keyword>
<feature type="domain" description="SusD-like N-terminal" evidence="8">
    <location>
        <begin position="92"/>
        <end position="209"/>
    </location>
</feature>
<evidence type="ECO:0000259" key="8">
    <source>
        <dbReference type="Pfam" id="PF14322"/>
    </source>
</evidence>
<gene>
    <name evidence="9" type="ORF">GGQ57_002001</name>
</gene>
<comment type="similarity">
    <text evidence="2">Belongs to the SusD family.</text>
</comment>
<proteinExistence type="inferred from homology"/>
<dbReference type="EMBL" id="JACHOC010000003">
    <property type="protein sequence ID" value="MBB4622104.1"/>
    <property type="molecule type" value="Genomic_DNA"/>
</dbReference>
<evidence type="ECO:0000256" key="5">
    <source>
        <dbReference type="ARBA" id="ARBA00023237"/>
    </source>
</evidence>
<dbReference type="Gene3D" id="1.25.40.390">
    <property type="match status" value="1"/>
</dbReference>
<evidence type="ECO:0000256" key="1">
    <source>
        <dbReference type="ARBA" id="ARBA00004442"/>
    </source>
</evidence>
<evidence type="ECO:0000313" key="9">
    <source>
        <dbReference type="EMBL" id="MBB4622104.1"/>
    </source>
</evidence>
<name>A0ABR6KKR5_9BACT</name>
<dbReference type="Pfam" id="PF07980">
    <property type="entry name" value="SusD_RagB"/>
    <property type="match status" value="1"/>
</dbReference>
<dbReference type="Pfam" id="PF14322">
    <property type="entry name" value="SusD-like_3"/>
    <property type="match status" value="1"/>
</dbReference>
<accession>A0ABR6KKR5</accession>
<comment type="subcellular location">
    <subcellularLocation>
        <location evidence="1">Cell outer membrane</location>
    </subcellularLocation>
</comment>
<evidence type="ECO:0000256" key="4">
    <source>
        <dbReference type="ARBA" id="ARBA00023136"/>
    </source>
</evidence>
<dbReference type="InterPro" id="IPR033985">
    <property type="entry name" value="SusD-like_N"/>
</dbReference>
<keyword evidence="3 6" id="KW-0732">Signal</keyword>
<dbReference type="SUPFAM" id="SSF48452">
    <property type="entry name" value="TPR-like"/>
    <property type="match status" value="1"/>
</dbReference>
<reference evidence="9 10" key="1">
    <citation type="submission" date="2020-08" db="EMBL/GenBank/DDBJ databases">
        <title>Genomic Encyclopedia of Type Strains, Phase IV (KMG-IV): sequencing the most valuable type-strain genomes for metagenomic binning, comparative biology and taxonomic classification.</title>
        <authorList>
            <person name="Goeker M."/>
        </authorList>
    </citation>
    <scope>NUCLEOTIDE SEQUENCE [LARGE SCALE GENOMIC DNA]</scope>
    <source>
        <strain evidence="9 10">DSM 102983</strain>
    </source>
</reference>